<sequence length="380" mass="41556">MGIARIDPNTVRDGYLQEASADDVFVLAVEQGWSYRIDLLSSDGSLDPLLSVYEASSGRVFANDDVDHNGGNFNASLGFTAAASGDVYIDVSSWGDITFGGYHLVVNPVGHVYDSSSFLFTDVDMGIFERARTVVLDQPHVGSIDFSGDIDMFRLDVIAGRSYTVDLSDLGAGLDMALEVFGANGHSIGFNDDRGDGSLNSRVHFTAEETRSVYLEAFSHAGTIGAYRLDVNGGYGDDNQGSDHLNGLSPNDAKEIAYLYEAALGRQADIDGLNFWIDQKESGFYDDGDIALEFVGSTEFRGRFGDPEAMTNQDFVERLYLNVLDRPGETAGVAFWTHQVDTGMDWKELLWSFATSEENTANSQYIDTLTDDGSGWWYFA</sequence>
<dbReference type="AlphaFoldDB" id="A0A1W2EGB6"/>
<dbReference type="GO" id="GO:0004637">
    <property type="term" value="F:phosphoribosylamine-glycine ligase activity"/>
    <property type="evidence" value="ECO:0007669"/>
    <property type="project" value="InterPro"/>
</dbReference>
<organism evidence="2 3">
    <name type="scientific">Fulvimarina manganoxydans</name>
    <dbReference type="NCBI Taxonomy" id="937218"/>
    <lineage>
        <taxon>Bacteria</taxon>
        <taxon>Pseudomonadati</taxon>
        <taxon>Pseudomonadota</taxon>
        <taxon>Alphaproteobacteria</taxon>
        <taxon>Hyphomicrobiales</taxon>
        <taxon>Aurantimonadaceae</taxon>
        <taxon>Fulvimarina</taxon>
    </lineage>
</organism>
<reference evidence="2 3" key="1">
    <citation type="submission" date="2017-04" db="EMBL/GenBank/DDBJ databases">
        <authorList>
            <person name="Afonso C.L."/>
            <person name="Miller P.J."/>
            <person name="Scott M.A."/>
            <person name="Spackman E."/>
            <person name="Goraichik I."/>
            <person name="Dimitrov K.M."/>
            <person name="Suarez D.L."/>
            <person name="Swayne D.E."/>
        </authorList>
    </citation>
    <scope>NUCLEOTIDE SEQUENCE [LARGE SCALE GENOMIC DNA]</scope>
    <source>
        <strain evidence="2 3">CGMCC 1.10972</strain>
    </source>
</reference>
<name>A0A1W2EGB6_9HYPH</name>
<keyword evidence="3" id="KW-1185">Reference proteome</keyword>
<evidence type="ECO:0000313" key="3">
    <source>
        <dbReference type="Proteomes" id="UP000192656"/>
    </source>
</evidence>
<dbReference type="InterPro" id="IPR038255">
    <property type="entry name" value="PBS_linker_sf"/>
</dbReference>
<dbReference type="Proteomes" id="UP000192656">
    <property type="component" value="Unassembled WGS sequence"/>
</dbReference>
<protein>
    <recommendedName>
        <fullName evidence="1">DUF4214 domain-containing protein</fullName>
    </recommendedName>
</protein>
<evidence type="ECO:0000313" key="2">
    <source>
        <dbReference type="EMBL" id="SMD08769.1"/>
    </source>
</evidence>
<gene>
    <name evidence="2" type="ORF">SAMN06297251_12519</name>
</gene>
<dbReference type="GO" id="GO:0009113">
    <property type="term" value="P:purine nucleobase biosynthetic process"/>
    <property type="evidence" value="ECO:0007669"/>
    <property type="project" value="InterPro"/>
</dbReference>
<dbReference type="InterPro" id="IPR025282">
    <property type="entry name" value="DUF4214"/>
</dbReference>
<dbReference type="RefSeq" id="WP_170923372.1">
    <property type="nucleotide sequence ID" value="NZ_FWXR01000025.1"/>
</dbReference>
<dbReference type="Gene3D" id="1.10.3130.20">
    <property type="entry name" value="Phycobilisome linker domain"/>
    <property type="match status" value="1"/>
</dbReference>
<proteinExistence type="predicted"/>
<feature type="domain" description="DUF4214" evidence="1">
    <location>
        <begin position="291"/>
        <end position="361"/>
    </location>
</feature>
<dbReference type="STRING" id="937218.SAMN06297251_12519"/>
<dbReference type="Pfam" id="PF13946">
    <property type="entry name" value="DUF4214"/>
    <property type="match status" value="1"/>
</dbReference>
<dbReference type="EMBL" id="FWXR01000025">
    <property type="protein sequence ID" value="SMD08769.1"/>
    <property type="molecule type" value="Genomic_DNA"/>
</dbReference>
<evidence type="ECO:0000259" key="1">
    <source>
        <dbReference type="Pfam" id="PF13946"/>
    </source>
</evidence>
<dbReference type="Gene3D" id="2.60.120.380">
    <property type="match status" value="2"/>
</dbReference>
<dbReference type="InterPro" id="IPR020559">
    <property type="entry name" value="PRibGlycinamide_synth_CS"/>
</dbReference>
<accession>A0A1W2EGB6</accession>
<dbReference type="PROSITE" id="PS00184">
    <property type="entry name" value="GARS"/>
    <property type="match status" value="1"/>
</dbReference>